<feature type="compositionally biased region" description="Basic and acidic residues" evidence="1">
    <location>
        <begin position="164"/>
        <end position="175"/>
    </location>
</feature>
<dbReference type="AlphaFoldDB" id="A0A3L6E279"/>
<feature type="region of interest" description="Disordered" evidence="1">
    <location>
        <begin position="102"/>
        <end position="279"/>
    </location>
</feature>
<feature type="compositionally biased region" description="Gly residues" evidence="1">
    <location>
        <begin position="235"/>
        <end position="253"/>
    </location>
</feature>
<accession>A0A3L6E279</accession>
<proteinExistence type="predicted"/>
<evidence type="ECO:0000256" key="1">
    <source>
        <dbReference type="SAM" id="MobiDB-lite"/>
    </source>
</evidence>
<reference evidence="2" key="1">
    <citation type="journal article" date="2018" name="Nat. Genet.">
        <title>Extensive intraspecific gene order and gene structural variations between Mo17 and other maize genomes.</title>
        <authorList>
            <person name="Sun S."/>
            <person name="Zhou Y."/>
            <person name="Chen J."/>
            <person name="Shi J."/>
            <person name="Zhao H."/>
            <person name="Zhao H."/>
            <person name="Song W."/>
            <person name="Zhang M."/>
            <person name="Cui Y."/>
            <person name="Dong X."/>
            <person name="Liu H."/>
            <person name="Ma X."/>
            <person name="Jiao Y."/>
            <person name="Wang B."/>
            <person name="Wei X."/>
            <person name="Stein J.C."/>
            <person name="Glaubitz J.C."/>
            <person name="Lu F."/>
            <person name="Yu G."/>
            <person name="Liang C."/>
            <person name="Fengler K."/>
            <person name="Li B."/>
            <person name="Rafalski A."/>
            <person name="Schnable P.S."/>
            <person name="Ware D.H."/>
            <person name="Buckler E.S."/>
            <person name="Lai J."/>
        </authorList>
    </citation>
    <scope>NUCLEOTIDE SEQUENCE [LARGE SCALE GENOMIC DNA]</scope>
    <source>
        <tissue evidence="2">Seedling</tissue>
    </source>
</reference>
<sequence length="279" mass="28620">GEGVVGLGRWIAGGRPGLGPGELNQDRPIWVERRRSDGRPGSSLRLAGAAALVPRGGGLAGDEGHGRLAGLWGNPSGRGGREGTRTPLVGVWVGAEARRGAVHGGAARRRGYSTPASNQTQQRAKQGAIGAGEVPYLKAGSGDSSAATETRRGPGSTVAAARRTTGERGQREIGRGRGNWGAFRLRTSGRSSPGLRARRSSNGDEEPSSGRRGLWRRRSACAQRGGKRVYWAQMGGEGEGEWGSGTSGRGRGGASPTRDVGAGKAGASSSAAVTRGRRG</sequence>
<dbReference type="EMBL" id="NCVQ01000008">
    <property type="protein sequence ID" value="PWZ14337.1"/>
    <property type="molecule type" value="Genomic_DNA"/>
</dbReference>
<evidence type="ECO:0000313" key="2">
    <source>
        <dbReference type="EMBL" id="PWZ14337.1"/>
    </source>
</evidence>
<comment type="caution">
    <text evidence="2">The sequence shown here is derived from an EMBL/GenBank/DDBJ whole genome shotgun (WGS) entry which is preliminary data.</text>
</comment>
<feature type="compositionally biased region" description="Polar residues" evidence="1">
    <location>
        <begin position="114"/>
        <end position="124"/>
    </location>
</feature>
<dbReference type="Proteomes" id="UP000251960">
    <property type="component" value="Chromosome 7"/>
</dbReference>
<organism evidence="2">
    <name type="scientific">Zea mays</name>
    <name type="common">Maize</name>
    <dbReference type="NCBI Taxonomy" id="4577"/>
    <lineage>
        <taxon>Eukaryota</taxon>
        <taxon>Viridiplantae</taxon>
        <taxon>Streptophyta</taxon>
        <taxon>Embryophyta</taxon>
        <taxon>Tracheophyta</taxon>
        <taxon>Spermatophyta</taxon>
        <taxon>Magnoliopsida</taxon>
        <taxon>Liliopsida</taxon>
        <taxon>Poales</taxon>
        <taxon>Poaceae</taxon>
        <taxon>PACMAD clade</taxon>
        <taxon>Panicoideae</taxon>
        <taxon>Andropogonodae</taxon>
        <taxon>Andropogoneae</taxon>
        <taxon>Tripsacinae</taxon>
        <taxon>Zea</taxon>
    </lineage>
</organism>
<protein>
    <submittedName>
        <fullName evidence="2">Uncharacterized protein</fullName>
    </submittedName>
</protein>
<name>A0A3L6E279_MAIZE</name>
<feature type="non-terminal residue" evidence="2">
    <location>
        <position position="1"/>
    </location>
</feature>
<gene>
    <name evidence="2" type="ORF">Zm00014a_018199</name>
</gene>